<evidence type="ECO:0000256" key="2">
    <source>
        <dbReference type="ARBA" id="ARBA00022754"/>
    </source>
</evidence>
<dbReference type="Gene3D" id="1.20.5.1160">
    <property type="entry name" value="Vasodilator-stimulated phosphoprotein"/>
    <property type="match status" value="1"/>
</dbReference>
<evidence type="ECO:0000256" key="7">
    <source>
        <dbReference type="SAM" id="MobiDB-lite"/>
    </source>
</evidence>
<evidence type="ECO:0000256" key="3">
    <source>
        <dbReference type="ARBA" id="ARBA00023054"/>
    </source>
</evidence>
<dbReference type="PROSITE" id="PS51842">
    <property type="entry name" value="IF_ROD_2"/>
    <property type="match status" value="1"/>
</dbReference>
<comment type="similarity">
    <text evidence="5">Belongs to the intermediate filament family.</text>
</comment>
<evidence type="ECO:0000313" key="11">
    <source>
        <dbReference type="Proteomes" id="UP000225706"/>
    </source>
</evidence>
<dbReference type="InterPro" id="IPR039008">
    <property type="entry name" value="IF_rod_dom"/>
</dbReference>
<dbReference type="PROSITE" id="PS51841">
    <property type="entry name" value="LTD"/>
    <property type="match status" value="1"/>
</dbReference>
<protein>
    <submittedName>
        <fullName evidence="10">Lamin-B1</fullName>
    </submittedName>
</protein>
<evidence type="ECO:0000256" key="1">
    <source>
        <dbReference type="ARBA" id="ARBA00004123"/>
    </source>
</evidence>
<dbReference type="SUPFAM" id="SSF74853">
    <property type="entry name" value="Lamin A/C globular tail domain"/>
    <property type="match status" value="1"/>
</dbReference>
<proteinExistence type="inferred from homology"/>
<dbReference type="PANTHER" id="PTHR45721:SF11">
    <property type="entry name" value="LAMIN DM0-RELATED"/>
    <property type="match status" value="1"/>
</dbReference>
<evidence type="ECO:0000313" key="10">
    <source>
        <dbReference type="EMBL" id="PFX34838.1"/>
    </source>
</evidence>
<sequence length="571" mass="65215">MAATATSPRTPASSGRLEAASPTKMTRLQEKEELQHLNDRLAVYIDRVKFLEETNSKLTAEISMMTSTKQSEVDSVRNSLEAELRDVRRLLDEIAKDKAREQIENKKNAALADEFKKKFEKEAAAHNKSEDALKAAQRKLSDREAQLETVNQEAKNLEGVILELRKEFQELKDALESAKYALEQETLSRVDLENKLQSKEEELNFKKEMYNKEIIEIRSQLQSVESQHIKIEAEAKNRYEGILSEKLHELREMFDSEARQYRDETDGLYGAKYDELQRMNAKEVEELTLIREEKRNLSITIENIKSELNQLQSKNSSLLQRIEDLESLRASDQKIADEAIANRDAQLKELRKRIDTQLREYEDLMGVKTALDLEILTYRKMLEGEESRLNITPPASPVFGASAKTGRRAAKRIRTEEETIGTRYSNQGYIQIKEASADGTFVKLFNSGANDMPLGGWSVERSVDGEPPVIYKFTPKYVLKSGSYVTIWASQGGGQHKPPSELLFRQKASWGVGKETKTVLKDADSQVCLCVCQFADEDVEEEIFDLQLLSSQVGISFRYLDCPHFQYNRAN</sequence>
<dbReference type="Proteomes" id="UP000225706">
    <property type="component" value="Unassembled WGS sequence"/>
</dbReference>
<dbReference type="EMBL" id="LSMT01000001">
    <property type="protein sequence ID" value="PFX34838.1"/>
    <property type="molecule type" value="Genomic_DNA"/>
</dbReference>
<dbReference type="GO" id="GO:0005652">
    <property type="term" value="C:nuclear lamina"/>
    <property type="evidence" value="ECO:0007669"/>
    <property type="project" value="TreeGrafter"/>
</dbReference>
<feature type="domain" description="IF rod" evidence="9">
    <location>
        <begin position="30"/>
        <end position="389"/>
    </location>
</feature>
<keyword evidence="3 6" id="KW-0175">Coiled coil</keyword>
<dbReference type="SMART" id="SM01391">
    <property type="entry name" value="Filament"/>
    <property type="match status" value="1"/>
</dbReference>
<dbReference type="SUPFAM" id="SSF64593">
    <property type="entry name" value="Intermediate filament protein, coiled coil region"/>
    <property type="match status" value="2"/>
</dbReference>
<gene>
    <name evidence="10" type="primary">LMNB1</name>
    <name evidence="10" type="ORF">AWC38_SpisGene192</name>
</gene>
<dbReference type="GO" id="GO:0090435">
    <property type="term" value="P:protein localization to nuclear envelope"/>
    <property type="evidence" value="ECO:0007669"/>
    <property type="project" value="TreeGrafter"/>
</dbReference>
<comment type="subcellular location">
    <subcellularLocation>
        <location evidence="1">Nucleus</location>
    </subcellularLocation>
</comment>
<dbReference type="Gene3D" id="1.20.5.170">
    <property type="match status" value="1"/>
</dbReference>
<feature type="region of interest" description="Disordered" evidence="7">
    <location>
        <begin position="1"/>
        <end position="24"/>
    </location>
</feature>
<reference evidence="11" key="1">
    <citation type="journal article" date="2017" name="bioRxiv">
        <title>Comparative analysis of the genomes of Stylophora pistillata and Acropora digitifera provides evidence for extensive differences between species of corals.</title>
        <authorList>
            <person name="Voolstra C.R."/>
            <person name="Li Y."/>
            <person name="Liew Y.J."/>
            <person name="Baumgarten S."/>
            <person name="Zoccola D."/>
            <person name="Flot J.-F."/>
            <person name="Tambutte S."/>
            <person name="Allemand D."/>
            <person name="Aranda M."/>
        </authorList>
    </citation>
    <scope>NUCLEOTIDE SEQUENCE [LARGE SCALE GENOMIC DNA]</scope>
</reference>
<evidence type="ECO:0000256" key="4">
    <source>
        <dbReference type="ARBA" id="ARBA00023242"/>
    </source>
</evidence>
<dbReference type="Gene3D" id="2.60.40.1260">
    <property type="entry name" value="Lamin Tail domain"/>
    <property type="match status" value="1"/>
</dbReference>
<dbReference type="AlphaFoldDB" id="A0A2B4T224"/>
<name>A0A2B4T224_STYPI</name>
<evidence type="ECO:0000259" key="9">
    <source>
        <dbReference type="PROSITE" id="PS51842"/>
    </source>
</evidence>
<feature type="coiled-coil region" evidence="6">
    <location>
        <begin position="34"/>
        <end position="100"/>
    </location>
</feature>
<organism evidence="10 11">
    <name type="scientific">Stylophora pistillata</name>
    <name type="common">Smooth cauliflower coral</name>
    <dbReference type="NCBI Taxonomy" id="50429"/>
    <lineage>
        <taxon>Eukaryota</taxon>
        <taxon>Metazoa</taxon>
        <taxon>Cnidaria</taxon>
        <taxon>Anthozoa</taxon>
        <taxon>Hexacorallia</taxon>
        <taxon>Scleractinia</taxon>
        <taxon>Astrocoeniina</taxon>
        <taxon>Pocilloporidae</taxon>
        <taxon>Stylophora</taxon>
    </lineage>
</organism>
<keyword evidence="2 5" id="KW-0403">Intermediate filament</keyword>
<dbReference type="Pfam" id="PF00038">
    <property type="entry name" value="Filament"/>
    <property type="match status" value="1"/>
</dbReference>
<dbReference type="InterPro" id="IPR001322">
    <property type="entry name" value="Lamin_tail_dom"/>
</dbReference>
<dbReference type="InterPro" id="IPR018039">
    <property type="entry name" value="IF_conserved"/>
</dbReference>
<evidence type="ECO:0000256" key="6">
    <source>
        <dbReference type="SAM" id="Coils"/>
    </source>
</evidence>
<keyword evidence="11" id="KW-1185">Reference proteome</keyword>
<dbReference type="GO" id="GO:0031507">
    <property type="term" value="P:heterochromatin formation"/>
    <property type="evidence" value="ECO:0007669"/>
    <property type="project" value="TreeGrafter"/>
</dbReference>
<feature type="coiled-coil region" evidence="6">
    <location>
        <begin position="126"/>
        <end position="227"/>
    </location>
</feature>
<keyword evidence="4" id="KW-0539">Nucleus</keyword>
<dbReference type="Pfam" id="PF00932">
    <property type="entry name" value="LTD"/>
    <property type="match status" value="1"/>
</dbReference>
<dbReference type="GO" id="GO:0051664">
    <property type="term" value="P:nuclear pore localization"/>
    <property type="evidence" value="ECO:0007669"/>
    <property type="project" value="TreeGrafter"/>
</dbReference>
<dbReference type="OrthoDB" id="102442at2759"/>
<comment type="caution">
    <text evidence="10">The sequence shown here is derived from an EMBL/GenBank/DDBJ whole genome shotgun (WGS) entry which is preliminary data.</text>
</comment>
<evidence type="ECO:0000259" key="8">
    <source>
        <dbReference type="PROSITE" id="PS51841"/>
    </source>
</evidence>
<evidence type="ECO:0000256" key="5">
    <source>
        <dbReference type="RuleBase" id="RU000685"/>
    </source>
</evidence>
<dbReference type="STRING" id="50429.A0A2B4T224"/>
<dbReference type="GO" id="GO:0005200">
    <property type="term" value="F:structural constituent of cytoskeleton"/>
    <property type="evidence" value="ECO:0007669"/>
    <property type="project" value="TreeGrafter"/>
</dbReference>
<dbReference type="GO" id="GO:0005882">
    <property type="term" value="C:intermediate filament"/>
    <property type="evidence" value="ECO:0007669"/>
    <property type="project" value="UniProtKB-KW"/>
</dbReference>
<dbReference type="InterPro" id="IPR036415">
    <property type="entry name" value="Lamin_tail_dom_sf"/>
</dbReference>
<feature type="domain" description="LTD" evidence="8">
    <location>
        <begin position="422"/>
        <end position="557"/>
    </location>
</feature>
<feature type="coiled-coil region" evidence="6">
    <location>
        <begin position="273"/>
        <end position="367"/>
    </location>
</feature>
<accession>A0A2B4T224</accession>
<dbReference type="PROSITE" id="PS00226">
    <property type="entry name" value="IF_ROD_1"/>
    <property type="match status" value="1"/>
</dbReference>
<dbReference type="GO" id="GO:0006998">
    <property type="term" value="P:nuclear envelope organization"/>
    <property type="evidence" value="ECO:0007669"/>
    <property type="project" value="TreeGrafter"/>
</dbReference>
<feature type="compositionally biased region" description="Low complexity" evidence="7">
    <location>
        <begin position="1"/>
        <end position="14"/>
    </location>
</feature>
<dbReference type="GO" id="GO:0007097">
    <property type="term" value="P:nuclear migration"/>
    <property type="evidence" value="ECO:0007669"/>
    <property type="project" value="TreeGrafter"/>
</dbReference>
<dbReference type="PANTHER" id="PTHR45721">
    <property type="entry name" value="LAMIN DM0-RELATED"/>
    <property type="match status" value="1"/>
</dbReference>